<dbReference type="AlphaFoldDB" id="A0A0R2A319"/>
<protein>
    <submittedName>
        <fullName evidence="5">HTH domain protein</fullName>
    </submittedName>
</protein>
<dbReference type="InterPro" id="IPR029056">
    <property type="entry name" value="Ribokinase-like"/>
</dbReference>
<dbReference type="SUPFAM" id="SSF53613">
    <property type="entry name" value="Ribokinase-like"/>
    <property type="match status" value="1"/>
</dbReference>
<reference evidence="5 6" key="1">
    <citation type="journal article" date="2015" name="Genome Announc.">
        <title>Expanding the biotechnology potential of lactobacilli through comparative genomics of 213 strains and associated genera.</title>
        <authorList>
            <person name="Sun Z."/>
            <person name="Harris H.M."/>
            <person name="McCann A."/>
            <person name="Guo C."/>
            <person name="Argimon S."/>
            <person name="Zhang W."/>
            <person name="Yang X."/>
            <person name="Jeffery I.B."/>
            <person name="Cooney J.C."/>
            <person name="Kagawa T.F."/>
            <person name="Liu W."/>
            <person name="Song Y."/>
            <person name="Salvetti E."/>
            <person name="Wrobel A."/>
            <person name="Rasinkangas P."/>
            <person name="Parkhill J."/>
            <person name="Rea M.C."/>
            <person name="O'Sullivan O."/>
            <person name="Ritari J."/>
            <person name="Douillard F.P."/>
            <person name="Paul Ross R."/>
            <person name="Yang R."/>
            <person name="Briner A.E."/>
            <person name="Felis G.E."/>
            <person name="de Vos W.M."/>
            <person name="Barrangou R."/>
            <person name="Klaenhammer T.R."/>
            <person name="Caufield P.W."/>
            <person name="Cui Y."/>
            <person name="Zhang H."/>
            <person name="O'Toole P.W."/>
        </authorList>
    </citation>
    <scope>NUCLEOTIDE SEQUENCE [LARGE SCALE GENOMIC DNA]</scope>
    <source>
        <strain evidence="5 6">DSM 20634</strain>
    </source>
</reference>
<dbReference type="Gene3D" id="3.40.1190.20">
    <property type="match status" value="1"/>
</dbReference>
<dbReference type="RefSeq" id="WP_057780139.1">
    <property type="nucleotide sequence ID" value="NZ_AYYY01000061.1"/>
</dbReference>
<dbReference type="InterPro" id="IPR011611">
    <property type="entry name" value="PfkB_dom"/>
</dbReference>
<dbReference type="GO" id="GO:0003677">
    <property type="term" value="F:DNA binding"/>
    <property type="evidence" value="ECO:0007669"/>
    <property type="project" value="UniProtKB-KW"/>
</dbReference>
<dbReference type="PATRIC" id="fig|1423813.3.peg.346"/>
<gene>
    <name evidence="5" type="ORF">FC26_GL000338</name>
</gene>
<evidence type="ECO:0000256" key="2">
    <source>
        <dbReference type="ARBA" id="ARBA00022777"/>
    </source>
</evidence>
<evidence type="ECO:0000256" key="1">
    <source>
        <dbReference type="ARBA" id="ARBA00022679"/>
    </source>
</evidence>
<evidence type="ECO:0000259" key="4">
    <source>
        <dbReference type="Pfam" id="PF00294"/>
    </source>
</evidence>
<dbReference type="CDD" id="cd00090">
    <property type="entry name" value="HTH_ARSR"/>
    <property type="match status" value="1"/>
</dbReference>
<dbReference type="Proteomes" id="UP000051733">
    <property type="component" value="Unassembled WGS sequence"/>
</dbReference>
<dbReference type="InterPro" id="IPR036388">
    <property type="entry name" value="WH-like_DNA-bd_sf"/>
</dbReference>
<dbReference type="STRING" id="1423813.FC26_GL000338"/>
<dbReference type="EMBL" id="AYYY01000061">
    <property type="protein sequence ID" value="KRM60853.1"/>
    <property type="molecule type" value="Genomic_DNA"/>
</dbReference>
<keyword evidence="2" id="KW-0418">Kinase</keyword>
<dbReference type="Pfam" id="PF00294">
    <property type="entry name" value="PfkB"/>
    <property type="match status" value="1"/>
</dbReference>
<dbReference type="Pfam" id="PF13412">
    <property type="entry name" value="HTH_24"/>
    <property type="match status" value="1"/>
</dbReference>
<evidence type="ECO:0000313" key="5">
    <source>
        <dbReference type="EMBL" id="KRM60853.1"/>
    </source>
</evidence>
<dbReference type="GO" id="GO:0016301">
    <property type="term" value="F:kinase activity"/>
    <property type="evidence" value="ECO:0007669"/>
    <property type="project" value="UniProtKB-KW"/>
</dbReference>
<dbReference type="GO" id="GO:0003700">
    <property type="term" value="F:DNA-binding transcription factor activity"/>
    <property type="evidence" value="ECO:0007669"/>
    <property type="project" value="InterPro"/>
</dbReference>
<evidence type="ECO:0000256" key="3">
    <source>
        <dbReference type="ARBA" id="ARBA00023125"/>
    </source>
</evidence>
<keyword evidence="1" id="KW-0808">Transferase</keyword>
<dbReference type="OrthoDB" id="9806249at2"/>
<dbReference type="InterPro" id="IPR036390">
    <property type="entry name" value="WH_DNA-bd_sf"/>
</dbReference>
<keyword evidence="6" id="KW-1185">Reference proteome</keyword>
<proteinExistence type="predicted"/>
<name>A0A0R2A319_9LACO</name>
<dbReference type="InterPro" id="IPR011991">
    <property type="entry name" value="ArsR-like_HTH"/>
</dbReference>
<keyword evidence="3" id="KW-0238">DNA-binding</keyword>
<dbReference type="Gene3D" id="1.10.10.10">
    <property type="entry name" value="Winged helix-like DNA-binding domain superfamily/Winged helix DNA-binding domain"/>
    <property type="match status" value="1"/>
</dbReference>
<feature type="domain" description="Carbohydrate kinase PfkB" evidence="4">
    <location>
        <begin position="59"/>
        <end position="345"/>
    </location>
</feature>
<comment type="caution">
    <text evidence="5">The sequence shown here is derived from an EMBL/GenBank/DDBJ whole genome shotgun (WGS) entry which is preliminary data.</text>
</comment>
<dbReference type="PANTHER" id="PTHR10584">
    <property type="entry name" value="SUGAR KINASE"/>
    <property type="match status" value="1"/>
</dbReference>
<organism evidence="5 6">
    <name type="scientific">Paucilactobacillus vaccinostercus DSM 20634</name>
    <dbReference type="NCBI Taxonomy" id="1423813"/>
    <lineage>
        <taxon>Bacteria</taxon>
        <taxon>Bacillati</taxon>
        <taxon>Bacillota</taxon>
        <taxon>Bacilli</taxon>
        <taxon>Lactobacillales</taxon>
        <taxon>Lactobacillaceae</taxon>
        <taxon>Paucilactobacillus</taxon>
    </lineage>
</organism>
<evidence type="ECO:0000313" key="6">
    <source>
        <dbReference type="Proteomes" id="UP000051733"/>
    </source>
</evidence>
<dbReference type="PANTHER" id="PTHR10584:SF166">
    <property type="entry name" value="RIBOKINASE"/>
    <property type="match status" value="1"/>
</dbReference>
<accession>A0A0R2A319</accession>
<dbReference type="SUPFAM" id="SSF46785">
    <property type="entry name" value="Winged helix' DNA-binding domain"/>
    <property type="match status" value="1"/>
</dbReference>
<sequence>MVTDREKEILHWIKQNPMISQKELADLAGITRSGVSAHLSNLTKKGLISGKGYVFPPKKYVTVIGGVNIDIYGTSDQRIVGKSSNTGKVHYSLGGVGRNVAENLARLDVETYFMTVFGNDQSGESFKENAINNNINIMYSKQMKDEQTSTYLYVNQPDGERVVGVDDMEINQYITPEFVQRRLPVINASELLVIDSNIPRKTIEWLYEHVEVPIFAKAVSINKAPNLMTSHVNLDTLVINAVEASLITKIEVTDESSAKECVRRLKEYEIPRICLYIDSFGIVYADENQLKVSQYGDQEAVNTNGAGAAIVSALAWGRVQKISFMQSVMIATQASEITAQSAASTSEEISQISNL</sequence>